<sequence>MELHIFDFDGTIFNSPVPSTRLKTTCGAKLYDQLHVPLQSGGLGWFQSINTLSPPAVPEKPGEKWYITPILEKIRRLHQQQKNNVMNDIPESILIYVLTGRDEKFRRRITELLDNAGVLAMLNGVLLKPGEVYGTVKFKLESIYNLIAKNQPTDVFYYEDRVEQGRKLLEGINYLSKAVNKSSSSSGFVITKMMQPDGGLFPFEGCSTNCSTTEKDECAAAKRWWSDTRRRVDPYPLSCIKPFSFALIFVDQELTSLSGNMLTAKEEDALVGALRYESDAYKASNHTPNKANNEGRRNFR</sequence>
<evidence type="ECO:0000313" key="1">
    <source>
        <dbReference type="EMBL" id="CCC92069.1"/>
    </source>
</evidence>
<reference evidence="1" key="1">
    <citation type="journal article" date="2012" name="Proc. Natl. Acad. Sci. U.S.A.">
        <title>Antigenic diversity is generated by distinct evolutionary mechanisms in African trypanosome species.</title>
        <authorList>
            <person name="Jackson A.P."/>
            <person name="Berry A."/>
            <person name="Aslett M."/>
            <person name="Allison H.C."/>
            <person name="Burton P."/>
            <person name="Vavrova-Anderson J."/>
            <person name="Brown R."/>
            <person name="Browne H."/>
            <person name="Corton N."/>
            <person name="Hauser H."/>
            <person name="Gamble J."/>
            <person name="Gilderthorp R."/>
            <person name="Marcello L."/>
            <person name="McQuillan J."/>
            <person name="Otto T.D."/>
            <person name="Quail M.A."/>
            <person name="Sanders M.J."/>
            <person name="van Tonder A."/>
            <person name="Ginger M.L."/>
            <person name="Field M.C."/>
            <person name="Barry J.D."/>
            <person name="Hertz-Fowler C."/>
            <person name="Berriman M."/>
        </authorList>
    </citation>
    <scope>NUCLEOTIDE SEQUENCE</scope>
    <source>
        <strain evidence="1">IL3000</strain>
    </source>
</reference>
<organism evidence="1">
    <name type="scientific">Trypanosoma congolense (strain IL3000)</name>
    <dbReference type="NCBI Taxonomy" id="1068625"/>
    <lineage>
        <taxon>Eukaryota</taxon>
        <taxon>Discoba</taxon>
        <taxon>Euglenozoa</taxon>
        <taxon>Kinetoplastea</taxon>
        <taxon>Metakinetoplastina</taxon>
        <taxon>Trypanosomatida</taxon>
        <taxon>Trypanosomatidae</taxon>
        <taxon>Trypanosoma</taxon>
        <taxon>Nannomonas</taxon>
    </lineage>
</organism>
<dbReference type="VEuPathDB" id="TriTrypDB:TcIL3000_8_2880"/>
<protein>
    <submittedName>
        <fullName evidence="1">Uncharacterized protein</fullName>
    </submittedName>
</protein>
<dbReference type="AlphaFoldDB" id="G0URQ7"/>
<gene>
    <name evidence="1" type="ORF">TCIL3000_8_2880</name>
</gene>
<proteinExistence type="predicted"/>
<dbReference type="EMBL" id="HE575321">
    <property type="protein sequence ID" value="CCC92069.1"/>
    <property type="molecule type" value="Genomic_DNA"/>
</dbReference>
<name>G0URQ7_TRYCI</name>
<accession>G0URQ7</accession>